<protein>
    <submittedName>
        <fullName evidence="1">Uncharacterized protein</fullName>
    </submittedName>
</protein>
<name>A0A2P2QUJ1_RHIMU</name>
<dbReference type="AlphaFoldDB" id="A0A2P2QUJ1"/>
<accession>A0A2P2QUJ1</accession>
<evidence type="ECO:0000313" key="1">
    <source>
        <dbReference type="EMBL" id="MBX70625.1"/>
    </source>
</evidence>
<sequence length="48" mass="5696">MFLKRFCNESTKQNTICLILVRHLSASIIKYCNKDFIYSYNSSTESRK</sequence>
<reference evidence="1" key="1">
    <citation type="submission" date="2018-02" db="EMBL/GenBank/DDBJ databases">
        <title>Rhizophora mucronata_Transcriptome.</title>
        <authorList>
            <person name="Meera S.P."/>
            <person name="Sreeshan A."/>
            <person name="Augustine A."/>
        </authorList>
    </citation>
    <scope>NUCLEOTIDE SEQUENCE</scope>
    <source>
        <tissue evidence="1">Leaf</tissue>
    </source>
</reference>
<dbReference type="EMBL" id="GGEC01090141">
    <property type="protein sequence ID" value="MBX70625.1"/>
    <property type="molecule type" value="Transcribed_RNA"/>
</dbReference>
<proteinExistence type="predicted"/>
<organism evidence="1">
    <name type="scientific">Rhizophora mucronata</name>
    <name type="common">Asiatic mangrove</name>
    <dbReference type="NCBI Taxonomy" id="61149"/>
    <lineage>
        <taxon>Eukaryota</taxon>
        <taxon>Viridiplantae</taxon>
        <taxon>Streptophyta</taxon>
        <taxon>Embryophyta</taxon>
        <taxon>Tracheophyta</taxon>
        <taxon>Spermatophyta</taxon>
        <taxon>Magnoliopsida</taxon>
        <taxon>eudicotyledons</taxon>
        <taxon>Gunneridae</taxon>
        <taxon>Pentapetalae</taxon>
        <taxon>rosids</taxon>
        <taxon>fabids</taxon>
        <taxon>Malpighiales</taxon>
        <taxon>Rhizophoraceae</taxon>
        <taxon>Rhizophora</taxon>
    </lineage>
</organism>